<dbReference type="EMBL" id="JARAOO010000013">
    <property type="protein sequence ID" value="KAJ7945661.1"/>
    <property type="molecule type" value="Genomic_DNA"/>
</dbReference>
<sequence>MENGNVRNDSADQCKTFYSSSLSFIAAASVCFSHLSPSEIILVFPFLCEFPFLCKIQLKMTDFARVHKGAPRIFMLV</sequence>
<gene>
    <name evidence="1" type="ORF">O6P43_030687</name>
</gene>
<proteinExistence type="predicted"/>
<accession>A0AAD7P8H1</accession>
<protein>
    <submittedName>
        <fullName evidence="1">Uncharacterized protein</fullName>
    </submittedName>
</protein>
<comment type="caution">
    <text evidence="1">The sequence shown here is derived from an EMBL/GenBank/DDBJ whole genome shotgun (WGS) entry which is preliminary data.</text>
</comment>
<organism evidence="1 2">
    <name type="scientific">Quillaja saponaria</name>
    <name type="common">Soap bark tree</name>
    <dbReference type="NCBI Taxonomy" id="32244"/>
    <lineage>
        <taxon>Eukaryota</taxon>
        <taxon>Viridiplantae</taxon>
        <taxon>Streptophyta</taxon>
        <taxon>Embryophyta</taxon>
        <taxon>Tracheophyta</taxon>
        <taxon>Spermatophyta</taxon>
        <taxon>Magnoliopsida</taxon>
        <taxon>eudicotyledons</taxon>
        <taxon>Gunneridae</taxon>
        <taxon>Pentapetalae</taxon>
        <taxon>rosids</taxon>
        <taxon>fabids</taxon>
        <taxon>Fabales</taxon>
        <taxon>Quillajaceae</taxon>
        <taxon>Quillaja</taxon>
    </lineage>
</organism>
<evidence type="ECO:0000313" key="1">
    <source>
        <dbReference type="EMBL" id="KAJ7945660.1"/>
    </source>
</evidence>
<dbReference type="EMBL" id="JARAOO010000013">
    <property type="protein sequence ID" value="KAJ7945660.1"/>
    <property type="molecule type" value="Genomic_DNA"/>
</dbReference>
<dbReference type="KEGG" id="qsa:O6P43_030687"/>
<evidence type="ECO:0000313" key="2">
    <source>
        <dbReference type="Proteomes" id="UP001163823"/>
    </source>
</evidence>
<reference evidence="1" key="1">
    <citation type="journal article" date="2023" name="Science">
        <title>Elucidation of the pathway for biosynthesis of saponin adjuvants from the soapbark tree.</title>
        <authorList>
            <person name="Reed J."/>
            <person name="Orme A."/>
            <person name="El-Demerdash A."/>
            <person name="Owen C."/>
            <person name="Martin L.B.B."/>
            <person name="Misra R.C."/>
            <person name="Kikuchi S."/>
            <person name="Rejzek M."/>
            <person name="Martin A.C."/>
            <person name="Harkess A."/>
            <person name="Leebens-Mack J."/>
            <person name="Louveau T."/>
            <person name="Stephenson M.J."/>
            <person name="Osbourn A."/>
        </authorList>
    </citation>
    <scope>NUCLEOTIDE SEQUENCE</scope>
    <source>
        <strain evidence="1">S10</strain>
    </source>
</reference>
<dbReference type="AlphaFoldDB" id="A0AAD7P8H1"/>
<keyword evidence="2" id="KW-1185">Reference proteome</keyword>
<name>A0AAD7P8H1_QUISA</name>
<dbReference type="Proteomes" id="UP001163823">
    <property type="component" value="Chromosome 13"/>
</dbReference>